<organism evidence="3 4">
    <name type="scientific">Thanatephorus cucumeris (strain AG1-IB / isolate 7/3/14)</name>
    <name type="common">Lettuce bottom rot fungus</name>
    <name type="synonym">Rhizoctonia solani</name>
    <dbReference type="NCBI Taxonomy" id="1108050"/>
    <lineage>
        <taxon>Eukaryota</taxon>
        <taxon>Fungi</taxon>
        <taxon>Dikarya</taxon>
        <taxon>Basidiomycota</taxon>
        <taxon>Agaricomycotina</taxon>
        <taxon>Agaricomycetes</taxon>
        <taxon>Cantharellales</taxon>
        <taxon>Ceratobasidiaceae</taxon>
        <taxon>Rhizoctonia</taxon>
        <taxon>Rhizoctonia solani AG-1</taxon>
    </lineage>
</organism>
<evidence type="ECO:0000259" key="2">
    <source>
        <dbReference type="Pfam" id="PF02872"/>
    </source>
</evidence>
<dbReference type="PANTHER" id="PTHR11575:SF24">
    <property type="entry name" value="5'-NUCLEOTIDASE"/>
    <property type="match status" value="1"/>
</dbReference>
<dbReference type="PANTHER" id="PTHR11575">
    <property type="entry name" value="5'-NUCLEOTIDASE-RELATED"/>
    <property type="match status" value="1"/>
</dbReference>
<dbReference type="SUPFAM" id="SSF55816">
    <property type="entry name" value="5'-nucleotidase (syn. UDP-sugar hydrolase), C-terminal domain"/>
    <property type="match status" value="1"/>
</dbReference>
<sequence>MSAYNKLMGISKESVVDPVDVNFKGPLPDDDGLLIIKSGTDFQDLSEVTIEVENKQDGKVRKKVVKSVKDPAIDAQSLHQSRMSKILKRILKREVESNMKKPVGRLPEGVSGDVLRNLDQASRRRETVLGNWIADSMIKWYDIYSTSSMPKLDRPVFIMTGGSIRSGSDEIEPGKITKGDIVQLLPFNTPLVTLKMLGKDLRSVFECAFREGNKKSGSFPVVSGVKVEWNSTKPLNERVKSVKLKSKNQATGAIQEDEEIKDDQEYDILTHTYLYEAGDGLKPFEEYSKSEKGYVTDVPIYEALLRVINAISVVDASKILESTGDNSSILDSLMARFEPYLDDMDETAASEKVFDIIAEFAKNVKLPELDIPREVDGRIIDNPNS</sequence>
<dbReference type="Proteomes" id="UP000012065">
    <property type="component" value="Unassembled WGS sequence"/>
</dbReference>
<gene>
    <name evidence="3" type="ORF">BN14_07070</name>
</gene>
<evidence type="ECO:0000313" key="3">
    <source>
        <dbReference type="EMBL" id="CCO33003.1"/>
    </source>
</evidence>
<dbReference type="EMBL" id="CAOJ01010790">
    <property type="protein sequence ID" value="CCO33003.1"/>
    <property type="molecule type" value="Genomic_DNA"/>
</dbReference>
<dbReference type="Pfam" id="PF02872">
    <property type="entry name" value="5_nucleotid_C"/>
    <property type="match status" value="1"/>
</dbReference>
<dbReference type="InterPro" id="IPR008334">
    <property type="entry name" value="5'-Nucleotdase_C"/>
</dbReference>
<dbReference type="InterPro" id="IPR036907">
    <property type="entry name" value="5'-Nucleotdase_C_sf"/>
</dbReference>
<evidence type="ECO:0000313" key="4">
    <source>
        <dbReference type="Proteomes" id="UP000012065"/>
    </source>
</evidence>
<evidence type="ECO:0000256" key="1">
    <source>
        <dbReference type="ARBA" id="ARBA00006654"/>
    </source>
</evidence>
<feature type="domain" description="5'-Nucleotidase C-terminal" evidence="2">
    <location>
        <begin position="116"/>
        <end position="284"/>
    </location>
</feature>
<protein>
    <recommendedName>
        <fullName evidence="2">5'-Nucleotidase C-terminal domain-containing protein</fullName>
    </recommendedName>
</protein>
<dbReference type="AlphaFoldDB" id="M5BZC0"/>
<dbReference type="InterPro" id="IPR006179">
    <property type="entry name" value="5_nucleotidase/apyrase"/>
</dbReference>
<reference evidence="3 4" key="1">
    <citation type="journal article" date="2013" name="J. Biotechnol.">
        <title>Establishment and interpretation of the genome sequence of the phytopathogenic fungus Rhizoctonia solani AG1-IB isolate 7/3/14.</title>
        <authorList>
            <person name="Wibberg D.W."/>
            <person name="Jelonek L.J."/>
            <person name="Rupp O.R."/>
            <person name="Hennig M.H."/>
            <person name="Eikmeyer F.E."/>
            <person name="Goesmann A.G."/>
            <person name="Hartmann A.H."/>
            <person name="Borriss R.B."/>
            <person name="Grosch R.G."/>
            <person name="Puehler A.P."/>
            <person name="Schlueter A.S."/>
        </authorList>
    </citation>
    <scope>NUCLEOTIDE SEQUENCE [LARGE SCALE GENOMIC DNA]</scope>
    <source>
        <strain evidence="4">AG1-IB / isolate 7/3/14</strain>
    </source>
</reference>
<name>M5BZC0_THACB</name>
<dbReference type="GO" id="GO:0009166">
    <property type="term" value="P:nucleotide catabolic process"/>
    <property type="evidence" value="ECO:0007669"/>
    <property type="project" value="InterPro"/>
</dbReference>
<dbReference type="GO" id="GO:0016787">
    <property type="term" value="F:hydrolase activity"/>
    <property type="evidence" value="ECO:0007669"/>
    <property type="project" value="InterPro"/>
</dbReference>
<accession>M5BZC0</accession>
<comment type="similarity">
    <text evidence="1">Belongs to the 5'-nucleotidase family.</text>
</comment>
<comment type="caution">
    <text evidence="3">The sequence shown here is derived from an EMBL/GenBank/DDBJ whole genome shotgun (WGS) entry which is preliminary data.</text>
</comment>
<dbReference type="Gene3D" id="3.90.780.10">
    <property type="entry name" value="5'-Nucleotidase, C-terminal domain"/>
    <property type="match status" value="1"/>
</dbReference>
<dbReference type="HOGENOM" id="CLU_718014_0_0_1"/>
<proteinExistence type="inferred from homology"/>